<dbReference type="AlphaFoldDB" id="A0A8D3WMJ6"/>
<dbReference type="EMBL" id="CP002477">
    <property type="protein sequence ID" value="ADW07966.1"/>
    <property type="molecule type" value="Genomic_DNA"/>
</dbReference>
<dbReference type="Proteomes" id="UP000002066">
    <property type="component" value="Plasmid pSFLA02"/>
</dbReference>
<evidence type="ECO:0008006" key="3">
    <source>
        <dbReference type="Google" id="ProtNLM"/>
    </source>
</evidence>
<evidence type="ECO:0000313" key="1">
    <source>
        <dbReference type="EMBL" id="ADW07966.1"/>
    </source>
</evidence>
<protein>
    <recommendedName>
        <fullName evidence="3">DUF559 domain-containing protein</fullName>
    </recommendedName>
</protein>
<keyword evidence="1" id="KW-0614">Plasmid</keyword>
<name>A0A8D3WMJ6_STRFA</name>
<reference evidence="1 2" key="1">
    <citation type="submission" date="2011-01" db="EMBL/GenBank/DDBJ databases">
        <title>Complete sequence of plasmid2 of Streptomyces flavogriseus ATCC 33331.</title>
        <authorList>
            <consortium name="US DOE Joint Genome Institute"/>
            <person name="Lucas S."/>
            <person name="Copeland A."/>
            <person name="Lapidus A."/>
            <person name="Cheng J.-F."/>
            <person name="Goodwin L."/>
            <person name="Pitluck S."/>
            <person name="Davenport K."/>
            <person name="Detter J.C."/>
            <person name="Han C."/>
            <person name="Tapia R."/>
            <person name="Land M."/>
            <person name="Hauser L."/>
            <person name="Kyrpides N."/>
            <person name="Ivanova N."/>
            <person name="Ovchinnikova G."/>
            <person name="Pagani I."/>
            <person name="Brumm P."/>
            <person name="Mead D."/>
            <person name="Woyke T."/>
        </authorList>
    </citation>
    <scope>NUCLEOTIDE SEQUENCE [LARGE SCALE GENOMIC DNA]</scope>
    <source>
        <strain evidence="2">ATCC 33331 / IAF-45CD</strain>
        <plasmid evidence="1 2">pSFLA02</plasmid>
    </source>
</reference>
<geneLocation type="plasmid" evidence="1 2">
    <name>pSFLA02</name>
</geneLocation>
<gene>
    <name evidence="1" type="ORF">Sfla_6667</name>
</gene>
<evidence type="ECO:0000313" key="2">
    <source>
        <dbReference type="Proteomes" id="UP000002066"/>
    </source>
</evidence>
<dbReference type="KEGG" id="sfa:Sfla_6667"/>
<proteinExistence type="predicted"/>
<sequence>MLCMGEALSLADIMENNPVDQVGEHLLAAAATLLYQQGDTEAAITATDVLAVDMSLWNSDEYEPDEYRMYFTVEPQLVDQFTDQVVARIVDGIHAVMPRRGCAVRIESIEVCPVVPVPSMDWRKQLRTANGPTPTNQARKVRLEPRDQHPIQDDLHFTNEWEHGLYQVLKARQATLPDNETIGIMPLGKMRLLGSTREPDFLITYKGRAGVIEVDGPHHGKPGRASSDHSRDNLMIHAGVEWVSRLDVQDVGTKAEVEKFVDNFLARLVRQ</sequence>
<accession>A0A8D3WMJ6</accession>
<organism evidence="1 2">
    <name type="scientific">Streptomyces pratensis (strain ATCC 33331 / IAF-45CD)</name>
    <dbReference type="NCBI Taxonomy" id="591167"/>
    <lineage>
        <taxon>Bacteria</taxon>
        <taxon>Bacillati</taxon>
        <taxon>Actinomycetota</taxon>
        <taxon>Actinomycetes</taxon>
        <taxon>Kitasatosporales</taxon>
        <taxon>Streptomycetaceae</taxon>
        <taxon>Streptomyces</taxon>
    </lineage>
</organism>